<dbReference type="SUPFAM" id="SSF74650">
    <property type="entry name" value="Galactose mutarotase-like"/>
    <property type="match status" value="1"/>
</dbReference>
<dbReference type="InterPro" id="IPR011013">
    <property type="entry name" value="Gal_mutarotase_sf_dom"/>
</dbReference>
<feature type="active site" description="Proton donor" evidence="9">
    <location>
        <position position="167"/>
    </location>
</feature>
<dbReference type="PANTHER" id="PTHR10091:SF0">
    <property type="entry name" value="GALACTOSE MUTAROTASE"/>
    <property type="match status" value="1"/>
</dbReference>
<keyword evidence="6 8" id="KW-0413">Isomerase</keyword>
<keyword evidence="7 8" id="KW-0119">Carbohydrate metabolism</keyword>
<dbReference type="CDD" id="cd09019">
    <property type="entry name" value="galactose_mutarotase_like"/>
    <property type="match status" value="1"/>
</dbReference>
<dbReference type="InterPro" id="IPR008183">
    <property type="entry name" value="Aldose_1/G6P_1-epimerase"/>
</dbReference>
<evidence type="ECO:0000256" key="8">
    <source>
        <dbReference type="PIRNR" id="PIRNR005096"/>
    </source>
</evidence>
<accession>A0A0V8GF59</accession>
<gene>
    <name evidence="12" type="ORF">AS033_11225</name>
</gene>
<organism evidence="12 13">
    <name type="scientific">Exiguobacterium indicum</name>
    <dbReference type="NCBI Taxonomy" id="296995"/>
    <lineage>
        <taxon>Bacteria</taxon>
        <taxon>Bacillati</taxon>
        <taxon>Bacillota</taxon>
        <taxon>Bacilli</taxon>
        <taxon>Bacillales</taxon>
        <taxon>Bacillales Family XII. Incertae Sedis</taxon>
        <taxon>Exiguobacterium</taxon>
    </lineage>
</organism>
<evidence type="ECO:0000256" key="7">
    <source>
        <dbReference type="ARBA" id="ARBA00023277"/>
    </source>
</evidence>
<feature type="binding site" evidence="11">
    <location>
        <begin position="167"/>
        <end position="169"/>
    </location>
    <ligand>
        <name>beta-D-galactose</name>
        <dbReference type="ChEBI" id="CHEBI:27667"/>
    </ligand>
</feature>
<evidence type="ECO:0000313" key="13">
    <source>
        <dbReference type="Proteomes" id="UP000053797"/>
    </source>
</evidence>
<dbReference type="InterPro" id="IPR018052">
    <property type="entry name" value="Ald1_epimerase_CS"/>
</dbReference>
<dbReference type="PANTHER" id="PTHR10091">
    <property type="entry name" value="ALDOSE-1-EPIMERASE"/>
    <property type="match status" value="1"/>
</dbReference>
<evidence type="ECO:0000256" key="1">
    <source>
        <dbReference type="ARBA" id="ARBA00001614"/>
    </source>
</evidence>
<evidence type="ECO:0000256" key="3">
    <source>
        <dbReference type="ARBA" id="ARBA00006206"/>
    </source>
</evidence>
<dbReference type="GO" id="GO:0006006">
    <property type="term" value="P:glucose metabolic process"/>
    <property type="evidence" value="ECO:0007669"/>
    <property type="project" value="TreeGrafter"/>
</dbReference>
<dbReference type="InterPro" id="IPR047215">
    <property type="entry name" value="Galactose_mutarotase-like"/>
</dbReference>
<dbReference type="GO" id="GO:0030246">
    <property type="term" value="F:carbohydrate binding"/>
    <property type="evidence" value="ECO:0007669"/>
    <property type="project" value="InterPro"/>
</dbReference>
<evidence type="ECO:0000256" key="11">
    <source>
        <dbReference type="PIRSR" id="PIRSR005096-3"/>
    </source>
</evidence>
<evidence type="ECO:0000256" key="6">
    <source>
        <dbReference type="ARBA" id="ARBA00023235"/>
    </source>
</evidence>
<dbReference type="InterPro" id="IPR014718">
    <property type="entry name" value="GH-type_carb-bd"/>
</dbReference>
<evidence type="ECO:0000313" key="12">
    <source>
        <dbReference type="EMBL" id="KSU48891.1"/>
    </source>
</evidence>
<reference evidence="12 13" key="1">
    <citation type="journal article" date="2015" name="Int. J. Syst. Evol. Microbiol.">
        <title>Exiguobacterium enclense sp. nov., isolated from sediment.</title>
        <authorList>
            <person name="Dastager S.G."/>
            <person name="Mawlankar R."/>
            <person name="Sonalkar V.V."/>
            <person name="Thorat M.N."/>
            <person name="Mual P."/>
            <person name="Verma A."/>
            <person name="Krishnamurthi S."/>
            <person name="Tang S.K."/>
            <person name="Li W.J."/>
        </authorList>
    </citation>
    <scope>NUCLEOTIDE SEQUENCE [LARGE SCALE GENOMIC DNA]</scope>
    <source>
        <strain evidence="12 13">NIO-1109</strain>
    </source>
</reference>
<evidence type="ECO:0000256" key="2">
    <source>
        <dbReference type="ARBA" id="ARBA00005028"/>
    </source>
</evidence>
<name>A0A0V8GF59_9BACL</name>
<dbReference type="PROSITE" id="PS00545">
    <property type="entry name" value="ALDOSE_1_EPIMERASE"/>
    <property type="match status" value="1"/>
</dbReference>
<comment type="pathway">
    <text evidence="2 8">Carbohydrate metabolism; hexose metabolism.</text>
</comment>
<dbReference type="Gene3D" id="2.70.98.10">
    <property type="match status" value="1"/>
</dbReference>
<evidence type="ECO:0000256" key="4">
    <source>
        <dbReference type="ARBA" id="ARBA00013185"/>
    </source>
</evidence>
<comment type="caution">
    <text evidence="12">The sequence shown here is derived from an EMBL/GenBank/DDBJ whole genome shotgun (WGS) entry which is preliminary data.</text>
</comment>
<evidence type="ECO:0000256" key="10">
    <source>
        <dbReference type="PIRSR" id="PIRSR005096-2"/>
    </source>
</evidence>
<proteinExistence type="inferred from homology"/>
<dbReference type="OrthoDB" id="9779408at2"/>
<dbReference type="Pfam" id="PF01263">
    <property type="entry name" value="Aldose_epim"/>
    <property type="match status" value="1"/>
</dbReference>
<dbReference type="UniPathway" id="UPA00242"/>
<evidence type="ECO:0000256" key="9">
    <source>
        <dbReference type="PIRSR" id="PIRSR005096-1"/>
    </source>
</evidence>
<evidence type="ECO:0000256" key="5">
    <source>
        <dbReference type="ARBA" id="ARBA00014165"/>
    </source>
</evidence>
<dbReference type="EC" id="5.1.3.3" evidence="4 8"/>
<dbReference type="GO" id="GO:0033499">
    <property type="term" value="P:galactose catabolic process via UDP-galactose, Leloir pathway"/>
    <property type="evidence" value="ECO:0007669"/>
    <property type="project" value="TreeGrafter"/>
</dbReference>
<dbReference type="PIRSF" id="PIRSF005096">
    <property type="entry name" value="GALM"/>
    <property type="match status" value="1"/>
</dbReference>
<dbReference type="InterPro" id="IPR015443">
    <property type="entry name" value="Aldose_1-epimerase"/>
</dbReference>
<dbReference type="Proteomes" id="UP000053797">
    <property type="component" value="Unassembled WGS sequence"/>
</dbReference>
<comment type="similarity">
    <text evidence="3 8">Belongs to the aldose epimerase family.</text>
</comment>
<dbReference type="RefSeq" id="WP_058265560.1">
    <property type="nucleotide sequence ID" value="NZ_FMYN01000003.1"/>
</dbReference>
<comment type="catalytic activity">
    <reaction evidence="1 8">
        <text>alpha-D-glucose = beta-D-glucose</text>
        <dbReference type="Rhea" id="RHEA:10264"/>
        <dbReference type="ChEBI" id="CHEBI:15903"/>
        <dbReference type="ChEBI" id="CHEBI:17925"/>
        <dbReference type="EC" id="5.1.3.3"/>
    </reaction>
</comment>
<dbReference type="EMBL" id="LNQL01000003">
    <property type="protein sequence ID" value="KSU48891.1"/>
    <property type="molecule type" value="Genomic_DNA"/>
</dbReference>
<feature type="active site" description="Proton acceptor" evidence="9">
    <location>
        <position position="298"/>
    </location>
</feature>
<dbReference type="AlphaFoldDB" id="A0A0V8GF59"/>
<sequence length="334" mass="37009">MTQLLEKELIRHTLRQEGIEVTLWNYGGIIQDIRTTDRDGHLESVVLGLETVEEYQQHSPYFGAIVGRVAGRIGQARFEVAGEVYPLVANDGANHLHGGIHGFDQAWFDVIEATDTLFHLRLNSPDGEEGYPGTVTLDVYYRLEGTTLTLEMTAVTDQTTPLNLTNHTYFNLSGNAKRDVLDHVLTLPSDCYLPVQPDGLPTGEQRDVSGTPFDFRNGQSIRDGITLDHPETIAVGNGYDHPFVLRDDTLRLEDPVSGRFVDVTTNQPAVVLYTGTQLLTDYTVHGVPARPSLGLCLEAQVHPNAVHESDFPSILLSPGETYHWKTAYRFGVVS</sequence>
<dbReference type="GO" id="GO:0004034">
    <property type="term" value="F:aldose 1-epimerase activity"/>
    <property type="evidence" value="ECO:0007669"/>
    <property type="project" value="UniProtKB-EC"/>
</dbReference>
<protein>
    <recommendedName>
        <fullName evidence="5 8">Aldose 1-epimerase</fullName>
        <ecNumber evidence="4 8">5.1.3.3</ecNumber>
    </recommendedName>
</protein>
<feature type="binding site" evidence="10">
    <location>
        <position position="240"/>
    </location>
    <ligand>
        <name>beta-D-galactose</name>
        <dbReference type="ChEBI" id="CHEBI:27667"/>
    </ligand>
</feature>